<organism evidence="2">
    <name type="scientific">marine sediment metagenome</name>
    <dbReference type="NCBI Taxonomy" id="412755"/>
    <lineage>
        <taxon>unclassified sequences</taxon>
        <taxon>metagenomes</taxon>
        <taxon>ecological metagenomes</taxon>
    </lineage>
</organism>
<feature type="coiled-coil region" evidence="1">
    <location>
        <begin position="17"/>
        <end position="44"/>
    </location>
</feature>
<protein>
    <submittedName>
        <fullName evidence="2">Uncharacterized protein</fullName>
    </submittedName>
</protein>
<comment type="caution">
    <text evidence="2">The sequence shown here is derived from an EMBL/GenBank/DDBJ whole genome shotgun (WGS) entry which is preliminary data.</text>
</comment>
<name>A0A0F9FYI9_9ZZZZ</name>
<reference evidence="2" key="1">
    <citation type="journal article" date="2015" name="Nature">
        <title>Complex archaea that bridge the gap between prokaryotes and eukaryotes.</title>
        <authorList>
            <person name="Spang A."/>
            <person name="Saw J.H."/>
            <person name="Jorgensen S.L."/>
            <person name="Zaremba-Niedzwiedzka K."/>
            <person name="Martijn J."/>
            <person name="Lind A.E."/>
            <person name="van Eijk R."/>
            <person name="Schleper C."/>
            <person name="Guy L."/>
            <person name="Ettema T.J."/>
        </authorList>
    </citation>
    <scope>NUCLEOTIDE SEQUENCE</scope>
</reference>
<gene>
    <name evidence="2" type="ORF">LCGC14_2247580</name>
</gene>
<dbReference type="EMBL" id="LAZR01030567">
    <property type="protein sequence ID" value="KKL56222.1"/>
    <property type="molecule type" value="Genomic_DNA"/>
</dbReference>
<evidence type="ECO:0000313" key="2">
    <source>
        <dbReference type="EMBL" id="KKL56222.1"/>
    </source>
</evidence>
<evidence type="ECO:0000256" key="1">
    <source>
        <dbReference type="SAM" id="Coils"/>
    </source>
</evidence>
<sequence length="54" mass="5970">MSEHGKIEDAHGMTELIKVAEAQRDELLRANAKLRKEIVDLKAVLTAHGHIGPK</sequence>
<keyword evidence="1" id="KW-0175">Coiled coil</keyword>
<dbReference type="AlphaFoldDB" id="A0A0F9FYI9"/>
<accession>A0A0F9FYI9</accession>
<proteinExistence type="predicted"/>